<dbReference type="RefSeq" id="WP_190462065.1">
    <property type="nucleotide sequence ID" value="NZ_JACJPW010000005.1"/>
</dbReference>
<evidence type="ECO:0000313" key="2">
    <source>
        <dbReference type="Proteomes" id="UP000641646"/>
    </source>
</evidence>
<name>A0A926VAF1_9CYAN</name>
<dbReference type="Proteomes" id="UP000641646">
    <property type="component" value="Unassembled WGS sequence"/>
</dbReference>
<reference evidence="1" key="2">
    <citation type="submission" date="2020-08" db="EMBL/GenBank/DDBJ databases">
        <authorList>
            <person name="Chen M."/>
            <person name="Teng W."/>
            <person name="Zhao L."/>
            <person name="Hu C."/>
            <person name="Zhou Y."/>
            <person name="Han B."/>
            <person name="Song L."/>
            <person name="Shu W."/>
        </authorList>
    </citation>
    <scope>NUCLEOTIDE SEQUENCE</scope>
    <source>
        <strain evidence="1">FACHB-1375</strain>
    </source>
</reference>
<protein>
    <submittedName>
        <fullName evidence="1">Uncharacterized protein</fullName>
    </submittedName>
</protein>
<proteinExistence type="predicted"/>
<reference evidence="1" key="1">
    <citation type="journal article" date="2015" name="ISME J.">
        <title>Draft Genome Sequence of Streptomyces incarnatus NRRL8089, which Produces the Nucleoside Antibiotic Sinefungin.</title>
        <authorList>
            <person name="Oshima K."/>
            <person name="Hattori M."/>
            <person name="Shimizu H."/>
            <person name="Fukuda K."/>
            <person name="Nemoto M."/>
            <person name="Inagaki K."/>
            <person name="Tamura T."/>
        </authorList>
    </citation>
    <scope>NUCLEOTIDE SEQUENCE</scope>
    <source>
        <strain evidence="1">FACHB-1375</strain>
    </source>
</reference>
<evidence type="ECO:0000313" key="1">
    <source>
        <dbReference type="EMBL" id="MBD2180161.1"/>
    </source>
</evidence>
<dbReference type="EMBL" id="JACJPW010000005">
    <property type="protein sequence ID" value="MBD2180161.1"/>
    <property type="molecule type" value="Genomic_DNA"/>
</dbReference>
<gene>
    <name evidence="1" type="ORF">H6G03_03355</name>
</gene>
<accession>A0A926VAF1</accession>
<keyword evidence="2" id="KW-1185">Reference proteome</keyword>
<dbReference type="AlphaFoldDB" id="A0A926VAF1"/>
<comment type="caution">
    <text evidence="1">The sequence shown here is derived from an EMBL/GenBank/DDBJ whole genome shotgun (WGS) entry which is preliminary data.</text>
</comment>
<sequence length="92" mass="10246">MKTLTTPVSVCKYCQYYKPLGRRGGSCEMLGVSVQGGWKGCHLGIPQFMKKCDIYQNAVENSNLIHKNSQAQVEELSELQIKSYDTADLVVS</sequence>
<organism evidence="1 2">
    <name type="scientific">Aerosakkonema funiforme FACHB-1375</name>
    <dbReference type="NCBI Taxonomy" id="2949571"/>
    <lineage>
        <taxon>Bacteria</taxon>
        <taxon>Bacillati</taxon>
        <taxon>Cyanobacteriota</taxon>
        <taxon>Cyanophyceae</taxon>
        <taxon>Oscillatoriophycideae</taxon>
        <taxon>Aerosakkonematales</taxon>
        <taxon>Aerosakkonemataceae</taxon>
        <taxon>Aerosakkonema</taxon>
    </lineage>
</organism>